<evidence type="ECO:0000256" key="1">
    <source>
        <dbReference type="ARBA" id="ARBA00007074"/>
    </source>
</evidence>
<accession>A0A544QTF3</accession>
<dbReference type="SMART" id="SM00287">
    <property type="entry name" value="SH3b"/>
    <property type="match status" value="1"/>
</dbReference>
<dbReference type="Pfam" id="PF00877">
    <property type="entry name" value="NLPC_P60"/>
    <property type="match status" value="1"/>
</dbReference>
<dbReference type="Gene3D" id="2.30.30.40">
    <property type="entry name" value="SH3 Domains"/>
    <property type="match status" value="1"/>
</dbReference>
<dbReference type="EMBL" id="SGJB01000019">
    <property type="protein sequence ID" value="TQQ83975.1"/>
    <property type="molecule type" value="Genomic_DNA"/>
</dbReference>
<dbReference type="PANTHER" id="PTHR47053">
    <property type="entry name" value="MUREIN DD-ENDOPEPTIDASE MEPH-RELATED"/>
    <property type="match status" value="1"/>
</dbReference>
<keyword evidence="2" id="KW-0645">Protease</keyword>
<dbReference type="GO" id="GO:0006508">
    <property type="term" value="P:proteolysis"/>
    <property type="evidence" value="ECO:0007669"/>
    <property type="project" value="UniProtKB-KW"/>
</dbReference>
<dbReference type="SUPFAM" id="SSF54001">
    <property type="entry name" value="Cysteine proteinases"/>
    <property type="match status" value="1"/>
</dbReference>
<dbReference type="Gene3D" id="3.90.1720.10">
    <property type="entry name" value="endopeptidase domain like (from Nostoc punctiforme)"/>
    <property type="match status" value="1"/>
</dbReference>
<name>A0A544QTF3_9FIRM</name>
<proteinExistence type="inferred from homology"/>
<feature type="domain" description="NlpC/P60" evidence="6">
    <location>
        <begin position="186"/>
        <end position="305"/>
    </location>
</feature>
<dbReference type="InterPro" id="IPR038765">
    <property type="entry name" value="Papain-like_cys_pep_sf"/>
</dbReference>
<keyword evidence="4" id="KW-0788">Thiol protease</keyword>
<evidence type="ECO:0000259" key="6">
    <source>
        <dbReference type="PROSITE" id="PS51935"/>
    </source>
</evidence>
<dbReference type="SUPFAM" id="SSF69360">
    <property type="entry name" value="Cell wall binding repeat"/>
    <property type="match status" value="1"/>
</dbReference>
<evidence type="ECO:0000313" key="8">
    <source>
        <dbReference type="Proteomes" id="UP000317863"/>
    </source>
</evidence>
<dbReference type="Pfam" id="PF08239">
    <property type="entry name" value="SH3_3"/>
    <property type="match status" value="1"/>
</dbReference>
<sequence>MAMVMIAGSITIFGGALDVKADEISEVTTVERAATKNGFVEENGKTYNYVNGKKAKGWVEKDGEKYYFLNDYSMAKSMYRTIKEVRYYFKADGTLASNEIAKTTEGMFRFNADGTVVKGETYAQVGKCDFLNIREKADADSAIKAKVYTGDVVKLLGDDGNWDKIETKDGVQGWVNATYLEYCEVSSKVEKVISVAKAQMGKPYKWGATGPNSFDCSGLMYYSYKNGANITLPRVSRDQANAGVKVSKEDLKPGDLVFFGSGSRITHVGMYLGNDQYIHSPQTGDVVKISKLSARKMITARRIIQ</sequence>
<keyword evidence="3" id="KW-0378">Hydrolase</keyword>
<dbReference type="PROSITE" id="PS51781">
    <property type="entry name" value="SH3B"/>
    <property type="match status" value="1"/>
</dbReference>
<dbReference type="Gene3D" id="2.10.270.10">
    <property type="entry name" value="Cholin Binding"/>
    <property type="match status" value="1"/>
</dbReference>
<organism evidence="7 8">
    <name type="scientific">Peptacetobacter hominis</name>
    <dbReference type="NCBI Taxonomy" id="2743610"/>
    <lineage>
        <taxon>Bacteria</taxon>
        <taxon>Bacillati</taxon>
        <taxon>Bacillota</taxon>
        <taxon>Clostridia</taxon>
        <taxon>Peptostreptococcales</taxon>
        <taxon>Peptostreptococcaceae</taxon>
        <taxon>Peptacetobacter</taxon>
    </lineage>
</organism>
<evidence type="ECO:0000256" key="3">
    <source>
        <dbReference type="ARBA" id="ARBA00022801"/>
    </source>
</evidence>
<protein>
    <submittedName>
        <fullName evidence="7">Uncharacterized protein</fullName>
    </submittedName>
</protein>
<reference evidence="7 8" key="1">
    <citation type="submission" date="2019-02" db="EMBL/GenBank/DDBJ databases">
        <title>Peptostreptococcaceae bacterium ZHW00191 nov., a new bacterium isolated from the human gut.</title>
        <authorList>
            <person name="Zhou H.-W."/>
            <person name="Chen X.-J."/>
        </authorList>
    </citation>
    <scope>NUCLEOTIDE SEQUENCE [LARGE SCALE GENOMIC DNA]</scope>
    <source>
        <strain evidence="7 8">ZHW00191</strain>
    </source>
</reference>
<dbReference type="InterPro" id="IPR000064">
    <property type="entry name" value="NLP_P60_dom"/>
</dbReference>
<dbReference type="InterPro" id="IPR003646">
    <property type="entry name" value="SH3-like_bac-type"/>
</dbReference>
<feature type="domain" description="SH3b" evidence="5">
    <location>
        <begin position="120"/>
        <end position="184"/>
    </location>
</feature>
<dbReference type="AlphaFoldDB" id="A0A544QTF3"/>
<dbReference type="InterPro" id="IPR036028">
    <property type="entry name" value="SH3-like_dom_sf"/>
</dbReference>
<evidence type="ECO:0000259" key="5">
    <source>
        <dbReference type="PROSITE" id="PS51781"/>
    </source>
</evidence>
<gene>
    <name evidence="7" type="ORF">EXD82_09185</name>
</gene>
<dbReference type="PANTHER" id="PTHR47053:SF1">
    <property type="entry name" value="MUREIN DD-ENDOPEPTIDASE MEPH-RELATED"/>
    <property type="match status" value="1"/>
</dbReference>
<dbReference type="GO" id="GO:0008234">
    <property type="term" value="F:cysteine-type peptidase activity"/>
    <property type="evidence" value="ECO:0007669"/>
    <property type="project" value="UniProtKB-KW"/>
</dbReference>
<evidence type="ECO:0000256" key="2">
    <source>
        <dbReference type="ARBA" id="ARBA00022670"/>
    </source>
</evidence>
<dbReference type="PROSITE" id="PS51935">
    <property type="entry name" value="NLPC_P60"/>
    <property type="match status" value="1"/>
</dbReference>
<dbReference type="Proteomes" id="UP000317863">
    <property type="component" value="Unassembled WGS sequence"/>
</dbReference>
<keyword evidence="8" id="KW-1185">Reference proteome</keyword>
<comment type="caution">
    <text evidence="7">The sequence shown here is derived from an EMBL/GenBank/DDBJ whole genome shotgun (WGS) entry which is preliminary data.</text>
</comment>
<evidence type="ECO:0000256" key="4">
    <source>
        <dbReference type="ARBA" id="ARBA00022807"/>
    </source>
</evidence>
<dbReference type="SUPFAM" id="SSF50044">
    <property type="entry name" value="SH3-domain"/>
    <property type="match status" value="1"/>
</dbReference>
<dbReference type="OrthoDB" id="9808890at2"/>
<comment type="similarity">
    <text evidence="1">Belongs to the peptidase C40 family.</text>
</comment>
<dbReference type="InterPro" id="IPR051202">
    <property type="entry name" value="Peptidase_C40"/>
</dbReference>
<evidence type="ECO:0000313" key="7">
    <source>
        <dbReference type="EMBL" id="TQQ83975.1"/>
    </source>
</evidence>